<proteinExistence type="inferred from homology"/>
<dbReference type="SUPFAM" id="SSF48264">
    <property type="entry name" value="Cytochrome P450"/>
    <property type="match status" value="1"/>
</dbReference>
<dbReference type="EMBL" id="JACHWS010000001">
    <property type="protein sequence ID" value="MBB3037079.1"/>
    <property type="molecule type" value="Genomic_DNA"/>
</dbReference>
<comment type="similarity">
    <text evidence="2 4">Belongs to the cytochrome P450 family.</text>
</comment>
<reference evidence="5 6" key="1">
    <citation type="submission" date="2020-08" db="EMBL/GenBank/DDBJ databases">
        <title>Sequencing the genomes of 1000 actinobacteria strains.</title>
        <authorList>
            <person name="Klenk H.-P."/>
        </authorList>
    </citation>
    <scope>NUCLEOTIDE SEQUENCE [LARGE SCALE GENOMIC DNA]</scope>
    <source>
        <strain evidence="5 6">DSM 45258</strain>
    </source>
</reference>
<dbReference type="PANTHER" id="PTHR24305:SF166">
    <property type="entry name" value="CYTOCHROME P450 12A4, MITOCHONDRIAL-RELATED"/>
    <property type="match status" value="1"/>
</dbReference>
<evidence type="ECO:0000313" key="6">
    <source>
        <dbReference type="Proteomes" id="UP000567922"/>
    </source>
</evidence>
<evidence type="ECO:0000313" key="5">
    <source>
        <dbReference type="EMBL" id="MBB3037079.1"/>
    </source>
</evidence>
<dbReference type="PANTHER" id="PTHR24305">
    <property type="entry name" value="CYTOCHROME P450"/>
    <property type="match status" value="1"/>
</dbReference>
<gene>
    <name evidence="5" type="ORF">FHU29_001513</name>
</gene>
<keyword evidence="4" id="KW-0503">Monooxygenase</keyword>
<dbReference type="PROSITE" id="PS00086">
    <property type="entry name" value="CYTOCHROME_P450"/>
    <property type="match status" value="1"/>
</dbReference>
<dbReference type="AlphaFoldDB" id="A0A839RLB6"/>
<keyword evidence="3 4" id="KW-0349">Heme</keyword>
<dbReference type="Gene3D" id="1.10.630.10">
    <property type="entry name" value="Cytochrome P450"/>
    <property type="match status" value="1"/>
</dbReference>
<dbReference type="InterPro" id="IPR050121">
    <property type="entry name" value="Cytochrome_P450_monoxygenase"/>
</dbReference>
<comment type="caution">
    <text evidence="5">The sequence shown here is derived from an EMBL/GenBank/DDBJ whole genome shotgun (WGS) entry which is preliminary data.</text>
</comment>
<dbReference type="Proteomes" id="UP000567922">
    <property type="component" value="Unassembled WGS sequence"/>
</dbReference>
<keyword evidence="3 4" id="KW-0479">Metal-binding</keyword>
<keyword evidence="4" id="KW-0560">Oxidoreductase</keyword>
<evidence type="ECO:0000256" key="2">
    <source>
        <dbReference type="ARBA" id="ARBA00010617"/>
    </source>
</evidence>
<name>A0A839RLB6_9ACTN</name>
<dbReference type="Pfam" id="PF00067">
    <property type="entry name" value="p450"/>
    <property type="match status" value="1"/>
</dbReference>
<dbReference type="PRINTS" id="PR00463">
    <property type="entry name" value="EP450I"/>
</dbReference>
<dbReference type="InterPro" id="IPR002401">
    <property type="entry name" value="Cyt_P450_E_grp-I"/>
</dbReference>
<evidence type="ECO:0000256" key="4">
    <source>
        <dbReference type="RuleBase" id="RU000461"/>
    </source>
</evidence>
<dbReference type="GO" id="GO:0005506">
    <property type="term" value="F:iron ion binding"/>
    <property type="evidence" value="ECO:0007669"/>
    <property type="project" value="InterPro"/>
</dbReference>
<evidence type="ECO:0000256" key="3">
    <source>
        <dbReference type="PIRSR" id="PIRSR602401-1"/>
    </source>
</evidence>
<dbReference type="InterPro" id="IPR017972">
    <property type="entry name" value="Cyt_P450_CS"/>
</dbReference>
<dbReference type="InterPro" id="IPR001128">
    <property type="entry name" value="Cyt_P450"/>
</dbReference>
<keyword evidence="6" id="KW-1185">Reference proteome</keyword>
<dbReference type="GO" id="GO:0004497">
    <property type="term" value="F:monooxygenase activity"/>
    <property type="evidence" value="ECO:0007669"/>
    <property type="project" value="UniProtKB-KW"/>
</dbReference>
<organism evidence="5 6">
    <name type="scientific">Hoyosella altamirensis</name>
    <dbReference type="NCBI Taxonomy" id="616997"/>
    <lineage>
        <taxon>Bacteria</taxon>
        <taxon>Bacillati</taxon>
        <taxon>Actinomycetota</taxon>
        <taxon>Actinomycetes</taxon>
        <taxon>Mycobacteriales</taxon>
        <taxon>Hoyosellaceae</taxon>
        <taxon>Hoyosella</taxon>
    </lineage>
</organism>
<comment type="cofactor">
    <cofactor evidence="1 3">
        <name>heme</name>
        <dbReference type="ChEBI" id="CHEBI:30413"/>
    </cofactor>
</comment>
<dbReference type="PRINTS" id="PR00385">
    <property type="entry name" value="P450"/>
</dbReference>
<feature type="binding site" description="axial binding residue" evidence="3">
    <location>
        <position position="171"/>
    </location>
    <ligand>
        <name>heme</name>
        <dbReference type="ChEBI" id="CHEBI:30413"/>
    </ligand>
    <ligandPart>
        <name>Fe</name>
        <dbReference type="ChEBI" id="CHEBI:18248"/>
    </ligandPart>
</feature>
<sequence>MLPFIAERRSDPDLATRTDVLSVLLKVRDEDGNGLSDSAIRDDLVTLVLAGHETTATTLSWLFDALLHRPEVLARVRAEAETGETGYTHAVINETLRLRPPVPFTSRVTTTSYRLGDHVLEPGTRIVLYIDAVNKNPKTYAQPHEFHAERFLHQRPNMYAWIPFGGGLKRCLGASFSMIELTTVLHTLLLHGDFRPASTKEESPVRRSVVVVPRNGTRLFYRPRESEK</sequence>
<protein>
    <submittedName>
        <fullName evidence="5">Cytochrome P450</fullName>
    </submittedName>
</protein>
<dbReference type="GO" id="GO:0020037">
    <property type="term" value="F:heme binding"/>
    <property type="evidence" value="ECO:0007669"/>
    <property type="project" value="InterPro"/>
</dbReference>
<dbReference type="InterPro" id="IPR036396">
    <property type="entry name" value="Cyt_P450_sf"/>
</dbReference>
<keyword evidence="3 4" id="KW-0408">Iron</keyword>
<dbReference type="GO" id="GO:0016705">
    <property type="term" value="F:oxidoreductase activity, acting on paired donors, with incorporation or reduction of molecular oxygen"/>
    <property type="evidence" value="ECO:0007669"/>
    <property type="project" value="InterPro"/>
</dbReference>
<accession>A0A839RLB6</accession>
<evidence type="ECO:0000256" key="1">
    <source>
        <dbReference type="ARBA" id="ARBA00001971"/>
    </source>
</evidence>